<proteinExistence type="predicted"/>
<protein>
    <submittedName>
        <fullName evidence="1">Uncharacterized protein</fullName>
    </submittedName>
</protein>
<sequence length="127" mass="13902">MRKNITYMSPQIQNKIVDLCGAAVKDYIIGEAKRASAFSVLADKTADVSGKEQFSIGLRFFDSNRMEVQKEFVGFIQLNGLDATTIATAIDSFLEKEGFDPSKCVGQGYDGCSAMSEEYQGVVPHTN</sequence>
<name>A0ACB9T6C7_HOLOL</name>
<evidence type="ECO:0000313" key="2">
    <source>
        <dbReference type="Proteomes" id="UP001056778"/>
    </source>
</evidence>
<evidence type="ECO:0000313" key="1">
    <source>
        <dbReference type="EMBL" id="KAI4462367.1"/>
    </source>
</evidence>
<dbReference type="EMBL" id="CM043018">
    <property type="protein sequence ID" value="KAI4462367.1"/>
    <property type="molecule type" value="Genomic_DNA"/>
</dbReference>
<gene>
    <name evidence="1" type="ORF">MML48_4g00002722</name>
</gene>
<comment type="caution">
    <text evidence="1">The sequence shown here is derived from an EMBL/GenBank/DDBJ whole genome shotgun (WGS) entry which is preliminary data.</text>
</comment>
<organism evidence="1 2">
    <name type="scientific">Holotrichia oblita</name>
    <name type="common">Chafer beetle</name>
    <dbReference type="NCBI Taxonomy" id="644536"/>
    <lineage>
        <taxon>Eukaryota</taxon>
        <taxon>Metazoa</taxon>
        <taxon>Ecdysozoa</taxon>
        <taxon>Arthropoda</taxon>
        <taxon>Hexapoda</taxon>
        <taxon>Insecta</taxon>
        <taxon>Pterygota</taxon>
        <taxon>Neoptera</taxon>
        <taxon>Endopterygota</taxon>
        <taxon>Coleoptera</taxon>
        <taxon>Polyphaga</taxon>
        <taxon>Scarabaeiformia</taxon>
        <taxon>Scarabaeidae</taxon>
        <taxon>Melolonthinae</taxon>
        <taxon>Holotrichia</taxon>
    </lineage>
</organism>
<accession>A0ACB9T6C7</accession>
<keyword evidence="2" id="KW-1185">Reference proteome</keyword>
<dbReference type="Proteomes" id="UP001056778">
    <property type="component" value="Chromosome 4"/>
</dbReference>
<reference evidence="1" key="1">
    <citation type="submission" date="2022-04" db="EMBL/GenBank/DDBJ databases">
        <title>Chromosome-scale genome assembly of Holotrichia oblita Faldermann.</title>
        <authorList>
            <person name="Rongchong L."/>
        </authorList>
    </citation>
    <scope>NUCLEOTIDE SEQUENCE</scope>
    <source>
        <strain evidence="1">81SQS9</strain>
    </source>
</reference>